<gene>
    <name evidence="1" type="ORF">L195_g016411</name>
</gene>
<reference evidence="1 2" key="2">
    <citation type="journal article" date="2017" name="Front. Plant Sci.">
        <title>Gene Classification and Mining of Molecular Markers Useful in Red Clover (Trifolium pratense) Breeding.</title>
        <authorList>
            <person name="Istvanek J."/>
            <person name="Dluhosova J."/>
            <person name="Dluhos P."/>
            <person name="Patkova L."/>
            <person name="Nedelnik J."/>
            <person name="Repkova J."/>
        </authorList>
    </citation>
    <scope>NUCLEOTIDE SEQUENCE [LARGE SCALE GENOMIC DNA]</scope>
    <source>
        <strain evidence="2">cv. Tatra</strain>
        <tissue evidence="1">Young leaves</tissue>
    </source>
</reference>
<dbReference type="Proteomes" id="UP000236291">
    <property type="component" value="Unassembled WGS sequence"/>
</dbReference>
<reference evidence="1 2" key="1">
    <citation type="journal article" date="2014" name="Am. J. Bot.">
        <title>Genome assembly and annotation for red clover (Trifolium pratense; Fabaceae).</title>
        <authorList>
            <person name="Istvanek J."/>
            <person name="Jaros M."/>
            <person name="Krenek A."/>
            <person name="Repkova J."/>
        </authorList>
    </citation>
    <scope>NUCLEOTIDE SEQUENCE [LARGE SCALE GENOMIC DNA]</scope>
    <source>
        <strain evidence="2">cv. Tatra</strain>
        <tissue evidence="1">Young leaves</tissue>
    </source>
</reference>
<sequence>MWQMTVSGTSPFEQSQFDVCKANRMENTEIWVSSWIRRSCEPLFEPSLRDGQDKSGNY</sequence>
<accession>A0A2K3MR19</accession>
<comment type="caution">
    <text evidence="1">The sequence shown here is derived from an EMBL/GenBank/DDBJ whole genome shotgun (WGS) entry which is preliminary data.</text>
</comment>
<dbReference type="EMBL" id="ASHM01011336">
    <property type="protein sequence ID" value="PNX93260.1"/>
    <property type="molecule type" value="Genomic_DNA"/>
</dbReference>
<name>A0A2K3MR19_TRIPR</name>
<protein>
    <submittedName>
        <fullName evidence="1">Uncharacterized protein</fullName>
    </submittedName>
</protein>
<organism evidence="1 2">
    <name type="scientific">Trifolium pratense</name>
    <name type="common">Red clover</name>
    <dbReference type="NCBI Taxonomy" id="57577"/>
    <lineage>
        <taxon>Eukaryota</taxon>
        <taxon>Viridiplantae</taxon>
        <taxon>Streptophyta</taxon>
        <taxon>Embryophyta</taxon>
        <taxon>Tracheophyta</taxon>
        <taxon>Spermatophyta</taxon>
        <taxon>Magnoliopsida</taxon>
        <taxon>eudicotyledons</taxon>
        <taxon>Gunneridae</taxon>
        <taxon>Pentapetalae</taxon>
        <taxon>rosids</taxon>
        <taxon>fabids</taxon>
        <taxon>Fabales</taxon>
        <taxon>Fabaceae</taxon>
        <taxon>Papilionoideae</taxon>
        <taxon>50 kb inversion clade</taxon>
        <taxon>NPAAA clade</taxon>
        <taxon>Hologalegina</taxon>
        <taxon>IRL clade</taxon>
        <taxon>Trifolieae</taxon>
        <taxon>Trifolium</taxon>
    </lineage>
</organism>
<dbReference type="AlphaFoldDB" id="A0A2K3MR19"/>
<evidence type="ECO:0000313" key="1">
    <source>
        <dbReference type="EMBL" id="PNX93260.1"/>
    </source>
</evidence>
<evidence type="ECO:0000313" key="2">
    <source>
        <dbReference type="Proteomes" id="UP000236291"/>
    </source>
</evidence>
<proteinExistence type="predicted"/>